<dbReference type="Proteomes" id="UP000499080">
    <property type="component" value="Unassembled WGS sequence"/>
</dbReference>
<reference evidence="1 2" key="1">
    <citation type="journal article" date="2019" name="Sci. Rep.">
        <title>Orb-weaving spider Araneus ventricosus genome elucidates the spidroin gene catalogue.</title>
        <authorList>
            <person name="Kono N."/>
            <person name="Nakamura H."/>
            <person name="Ohtoshi R."/>
            <person name="Moran D.A.P."/>
            <person name="Shinohara A."/>
            <person name="Yoshida Y."/>
            <person name="Fujiwara M."/>
            <person name="Mori M."/>
            <person name="Tomita M."/>
            <person name="Arakawa K."/>
        </authorList>
    </citation>
    <scope>NUCLEOTIDE SEQUENCE [LARGE SCALE GENOMIC DNA]</scope>
</reference>
<evidence type="ECO:0000313" key="1">
    <source>
        <dbReference type="EMBL" id="GBN21392.1"/>
    </source>
</evidence>
<accession>A0A4Y2M3R1</accession>
<name>A0A4Y2M3R1_ARAVE</name>
<gene>
    <name evidence="1" type="ORF">AVEN_20101_1</name>
</gene>
<dbReference type="EMBL" id="BGPR01006727">
    <property type="protein sequence ID" value="GBN21392.1"/>
    <property type="molecule type" value="Genomic_DNA"/>
</dbReference>
<evidence type="ECO:0000313" key="2">
    <source>
        <dbReference type="Proteomes" id="UP000499080"/>
    </source>
</evidence>
<dbReference type="AlphaFoldDB" id="A0A4Y2M3R1"/>
<protein>
    <submittedName>
        <fullName evidence="1">Uncharacterized protein</fullName>
    </submittedName>
</protein>
<keyword evidence="2" id="KW-1185">Reference proteome</keyword>
<organism evidence="1 2">
    <name type="scientific">Araneus ventricosus</name>
    <name type="common">Orbweaver spider</name>
    <name type="synonym">Epeira ventricosa</name>
    <dbReference type="NCBI Taxonomy" id="182803"/>
    <lineage>
        <taxon>Eukaryota</taxon>
        <taxon>Metazoa</taxon>
        <taxon>Ecdysozoa</taxon>
        <taxon>Arthropoda</taxon>
        <taxon>Chelicerata</taxon>
        <taxon>Arachnida</taxon>
        <taxon>Araneae</taxon>
        <taxon>Araneomorphae</taxon>
        <taxon>Entelegynae</taxon>
        <taxon>Araneoidea</taxon>
        <taxon>Araneidae</taxon>
        <taxon>Araneus</taxon>
    </lineage>
</organism>
<comment type="caution">
    <text evidence="1">The sequence shown here is derived from an EMBL/GenBank/DDBJ whole genome shotgun (WGS) entry which is preliminary data.</text>
</comment>
<sequence length="112" mass="12985">MFAHLSHLRSEMHDMMWYIKACIYSLESRTYSEPFASNWFVGKKGIISIGRKVLEAFEAIQILSVFRRIYSQFTMEHYSCLSLFTNLPSVGAFVRRACVERHISSIPRSAAK</sequence>
<proteinExistence type="predicted"/>